<dbReference type="GO" id="GO:0008119">
    <property type="term" value="F:thiopurine S-methyltransferase activity"/>
    <property type="evidence" value="ECO:0007669"/>
    <property type="project" value="TreeGrafter"/>
</dbReference>
<dbReference type="SUPFAM" id="SSF53335">
    <property type="entry name" value="S-adenosyl-L-methionine-dependent methyltransferases"/>
    <property type="match status" value="1"/>
</dbReference>
<dbReference type="PROSITE" id="PS51585">
    <property type="entry name" value="SAM_MT_TPMT"/>
    <property type="match status" value="1"/>
</dbReference>
<evidence type="ECO:0000313" key="5">
    <source>
        <dbReference type="Proteomes" id="UP000023152"/>
    </source>
</evidence>
<evidence type="ECO:0000256" key="1">
    <source>
        <dbReference type="ARBA" id="ARBA00022603"/>
    </source>
</evidence>
<dbReference type="OrthoDB" id="276151at2759"/>
<evidence type="ECO:0000256" key="3">
    <source>
        <dbReference type="ARBA" id="ARBA00022691"/>
    </source>
</evidence>
<gene>
    <name evidence="4" type="ORF">RFI_28709</name>
</gene>
<organism evidence="4 5">
    <name type="scientific">Reticulomyxa filosa</name>
    <dbReference type="NCBI Taxonomy" id="46433"/>
    <lineage>
        <taxon>Eukaryota</taxon>
        <taxon>Sar</taxon>
        <taxon>Rhizaria</taxon>
        <taxon>Retaria</taxon>
        <taxon>Foraminifera</taxon>
        <taxon>Monothalamids</taxon>
        <taxon>Reticulomyxidae</taxon>
        <taxon>Reticulomyxa</taxon>
    </lineage>
</organism>
<reference evidence="4 5" key="1">
    <citation type="journal article" date="2013" name="Curr. Biol.">
        <title>The Genome of the Foraminiferan Reticulomyxa filosa.</title>
        <authorList>
            <person name="Glockner G."/>
            <person name="Hulsmann N."/>
            <person name="Schleicher M."/>
            <person name="Noegel A.A."/>
            <person name="Eichinger L."/>
            <person name="Gallinger C."/>
            <person name="Pawlowski J."/>
            <person name="Sierra R."/>
            <person name="Euteneuer U."/>
            <person name="Pillet L."/>
            <person name="Moustafa A."/>
            <person name="Platzer M."/>
            <person name="Groth M."/>
            <person name="Szafranski K."/>
            <person name="Schliwa M."/>
        </authorList>
    </citation>
    <scope>NUCLEOTIDE SEQUENCE [LARGE SCALE GENOMIC DNA]</scope>
</reference>
<sequence>MKTKKKKDNAAADEAYVANNLHNIQKSTLSYRLSANKEDKSVTEMKAKAMWRHSLYSPEEAITYDHYLNTPQRAAPRRQLKRNKRTLNPQFLFQLQMVGNRMKHMIAGKACQMQTWLAARMPWRRAGGQYVESDMEVDSLHSSFSDSSDNKIEAETLKTLEKMDKRRCNALDHGVYCDIRERKESHMFPIFCDHKKQINKYNNLKENPLRKNTLMDNMHLSHHKSNSQLNILVTCCGASFDMTAMRNYIAREYPNIRQFKIIGIDISERALKFFLRRENLKWGCIHHRYNFDLHPQSKNSLSVYETRHIILIHASIFDPNVIEYLGGEIDIIYDLHALSVINPSQRSTYMQVLKQLLKTDGGRIILSTFNYPKILSMGHPFSVQNSELEQLLKGWTQCFFKILHTYERNKFLEQSIEHLLQGSTAMALERVGSNHKGNSGPCTWLCRFWSLVLSWKGLINTIYCNDEDGFPGRIWNKQCYQQLLCNVHKASRQSHEDIPQSKACIDQQKNWFSKHTLYLQYFAKKNDIQTWTVKENIWLIGIDISPNSC</sequence>
<dbReference type="PANTHER" id="PTHR10259:SF11">
    <property type="entry name" value="THIOPURINE S-METHYLTRANSFERASE"/>
    <property type="match status" value="1"/>
</dbReference>
<accession>X6M5D2</accession>
<dbReference type="PANTHER" id="PTHR10259">
    <property type="entry name" value="THIOPURINE S-METHYLTRANSFERASE"/>
    <property type="match status" value="1"/>
</dbReference>
<dbReference type="InterPro" id="IPR029063">
    <property type="entry name" value="SAM-dependent_MTases_sf"/>
</dbReference>
<dbReference type="Gene3D" id="3.40.50.150">
    <property type="entry name" value="Vaccinia Virus protein VP39"/>
    <property type="match status" value="1"/>
</dbReference>
<keyword evidence="3" id="KW-0949">S-adenosyl-L-methionine</keyword>
<dbReference type="AlphaFoldDB" id="X6M5D2"/>
<dbReference type="GO" id="GO:0032259">
    <property type="term" value="P:methylation"/>
    <property type="evidence" value="ECO:0007669"/>
    <property type="project" value="UniProtKB-KW"/>
</dbReference>
<keyword evidence="2" id="KW-0808">Transferase</keyword>
<proteinExistence type="predicted"/>
<comment type="caution">
    <text evidence="4">The sequence shown here is derived from an EMBL/GenBank/DDBJ whole genome shotgun (WGS) entry which is preliminary data.</text>
</comment>
<dbReference type="Proteomes" id="UP000023152">
    <property type="component" value="Unassembled WGS sequence"/>
</dbReference>
<dbReference type="Pfam" id="PF05724">
    <property type="entry name" value="TPMT"/>
    <property type="match status" value="1"/>
</dbReference>
<evidence type="ECO:0000256" key="2">
    <source>
        <dbReference type="ARBA" id="ARBA00022679"/>
    </source>
</evidence>
<evidence type="ECO:0008006" key="6">
    <source>
        <dbReference type="Google" id="ProtNLM"/>
    </source>
</evidence>
<keyword evidence="5" id="KW-1185">Reference proteome</keyword>
<name>X6M5D2_RETFI</name>
<evidence type="ECO:0000313" key="4">
    <source>
        <dbReference type="EMBL" id="ETO08677.1"/>
    </source>
</evidence>
<protein>
    <recommendedName>
        <fullName evidence="6">Methyltransferase domain-containing protein</fullName>
    </recommendedName>
</protein>
<dbReference type="InterPro" id="IPR008854">
    <property type="entry name" value="TPMT"/>
</dbReference>
<dbReference type="EMBL" id="ASPP01024807">
    <property type="protein sequence ID" value="ETO08677.1"/>
    <property type="molecule type" value="Genomic_DNA"/>
</dbReference>
<keyword evidence="1" id="KW-0489">Methyltransferase</keyword>